<dbReference type="AlphaFoldDB" id="A0AAV2Z9U4"/>
<evidence type="ECO:0000313" key="2">
    <source>
        <dbReference type="Proteomes" id="UP001146120"/>
    </source>
</evidence>
<reference evidence="1" key="2">
    <citation type="journal article" date="2023" name="Microbiol Resour">
        <title>Decontamination and Annotation of the Draft Genome Sequence of the Oomycete Lagenidium giganteum ARSEF 373.</title>
        <authorList>
            <person name="Morgan W.R."/>
            <person name="Tartar A."/>
        </authorList>
    </citation>
    <scope>NUCLEOTIDE SEQUENCE</scope>
    <source>
        <strain evidence="1">ARSEF 373</strain>
    </source>
</reference>
<reference evidence="1" key="1">
    <citation type="submission" date="2022-11" db="EMBL/GenBank/DDBJ databases">
        <authorList>
            <person name="Morgan W.R."/>
            <person name="Tartar A."/>
        </authorList>
    </citation>
    <scope>NUCLEOTIDE SEQUENCE</scope>
    <source>
        <strain evidence="1">ARSEF 373</strain>
    </source>
</reference>
<sequence length="40" mass="4247">MLYATSSTAQSYQPARKCWAVSVEKDATYCIDGPICSGSG</sequence>
<comment type="caution">
    <text evidence="1">The sequence shown here is derived from an EMBL/GenBank/DDBJ whole genome shotgun (WGS) entry which is preliminary data.</text>
</comment>
<name>A0AAV2Z9U4_9STRA</name>
<feature type="non-terminal residue" evidence="1">
    <location>
        <position position="40"/>
    </location>
</feature>
<keyword evidence="2" id="KW-1185">Reference proteome</keyword>
<evidence type="ECO:0000313" key="1">
    <source>
        <dbReference type="EMBL" id="DBA03081.1"/>
    </source>
</evidence>
<proteinExistence type="predicted"/>
<dbReference type="Proteomes" id="UP001146120">
    <property type="component" value="Unassembled WGS sequence"/>
</dbReference>
<dbReference type="EMBL" id="DAKRPA010000023">
    <property type="protein sequence ID" value="DBA03081.1"/>
    <property type="molecule type" value="Genomic_DNA"/>
</dbReference>
<protein>
    <submittedName>
        <fullName evidence="1">Uncharacterized protein</fullName>
    </submittedName>
</protein>
<accession>A0AAV2Z9U4</accession>
<organism evidence="1 2">
    <name type="scientific">Lagenidium giganteum</name>
    <dbReference type="NCBI Taxonomy" id="4803"/>
    <lineage>
        <taxon>Eukaryota</taxon>
        <taxon>Sar</taxon>
        <taxon>Stramenopiles</taxon>
        <taxon>Oomycota</taxon>
        <taxon>Peronosporomycetes</taxon>
        <taxon>Pythiales</taxon>
        <taxon>Pythiaceae</taxon>
    </lineage>
</organism>
<gene>
    <name evidence="1" type="ORF">N0F65_003328</name>
</gene>